<dbReference type="GO" id="GO:0046872">
    <property type="term" value="F:metal ion binding"/>
    <property type="evidence" value="ECO:0007669"/>
    <property type="project" value="UniProtKB-KW"/>
</dbReference>
<dbReference type="InterPro" id="IPR032466">
    <property type="entry name" value="Metal_Hydrolase"/>
</dbReference>
<comment type="cofactor">
    <cofactor evidence="1">
        <name>Zn(2+)</name>
        <dbReference type="ChEBI" id="CHEBI:29105"/>
    </cofactor>
</comment>
<protein>
    <submittedName>
        <fullName evidence="7">Dihydroorotase</fullName>
        <ecNumber evidence="7">3.5.2.3</ecNumber>
    </submittedName>
</protein>
<dbReference type="Pfam" id="PF01979">
    <property type="entry name" value="Amidohydro_1"/>
    <property type="match status" value="1"/>
</dbReference>
<reference evidence="7 8" key="1">
    <citation type="submission" date="2014-08" db="EMBL/GenBank/DDBJ databases">
        <title>Porphyromonas gingivicanis strain:COT-022_OH1391 Genome sequencing.</title>
        <authorList>
            <person name="Wallis C."/>
            <person name="Deusch O."/>
            <person name="O'Flynn C."/>
            <person name="Davis I."/>
            <person name="Jospin G."/>
            <person name="Darling A.E."/>
            <person name="Coil D.A."/>
            <person name="Alexiev A."/>
            <person name="Horsfall A."/>
            <person name="Kirkwood N."/>
            <person name="Harris S."/>
            <person name="Eisen J.A."/>
        </authorList>
    </citation>
    <scope>NUCLEOTIDE SEQUENCE [LARGE SCALE GENOMIC DNA]</scope>
    <source>
        <strain evidence="8">COT-022 OH1391</strain>
    </source>
</reference>
<evidence type="ECO:0000256" key="3">
    <source>
        <dbReference type="ARBA" id="ARBA00010286"/>
    </source>
</evidence>
<dbReference type="OrthoDB" id="9765462at2"/>
<dbReference type="CDD" id="cd01318">
    <property type="entry name" value="DHOase_IIb"/>
    <property type="match status" value="1"/>
</dbReference>
<dbReference type="AlphaFoldDB" id="A0A0A2GD86"/>
<proteinExistence type="inferred from homology"/>
<evidence type="ECO:0000259" key="6">
    <source>
        <dbReference type="Pfam" id="PF01979"/>
    </source>
</evidence>
<dbReference type="SUPFAM" id="SSF51338">
    <property type="entry name" value="Composite domain of metallo-dependent hydrolases"/>
    <property type="match status" value="1"/>
</dbReference>
<keyword evidence="5 7" id="KW-0378">Hydrolase</keyword>
<dbReference type="STRING" id="266762.HQ36_01970"/>
<feature type="domain" description="Amidohydrolase-related" evidence="6">
    <location>
        <begin position="58"/>
        <end position="432"/>
    </location>
</feature>
<gene>
    <name evidence="7" type="ORF">HQ36_01970</name>
</gene>
<comment type="function">
    <text evidence="2">Catalyzes the reversible cyclization of carbamoyl aspartate to dihydroorotate.</text>
</comment>
<dbReference type="eggNOG" id="COG0044">
    <property type="taxonomic scope" value="Bacteria"/>
</dbReference>
<dbReference type="GO" id="GO:0005737">
    <property type="term" value="C:cytoplasm"/>
    <property type="evidence" value="ECO:0007669"/>
    <property type="project" value="TreeGrafter"/>
</dbReference>
<evidence type="ECO:0000313" key="7">
    <source>
        <dbReference type="EMBL" id="KGN98404.1"/>
    </source>
</evidence>
<name>A0A0A2GD86_9PORP</name>
<dbReference type="RefSeq" id="WP_036883073.1">
    <property type="nucleotide sequence ID" value="NZ_JQZW01000006.1"/>
</dbReference>
<dbReference type="NCBIfam" id="NF006688">
    <property type="entry name" value="PRK09236.1"/>
    <property type="match status" value="1"/>
</dbReference>
<dbReference type="InterPro" id="IPR050138">
    <property type="entry name" value="DHOase/Allantoinase_Hydrolase"/>
</dbReference>
<dbReference type="InterPro" id="IPR011059">
    <property type="entry name" value="Metal-dep_hydrolase_composite"/>
</dbReference>
<dbReference type="SUPFAM" id="SSF51556">
    <property type="entry name" value="Metallo-dependent hydrolases"/>
    <property type="match status" value="1"/>
</dbReference>
<comment type="similarity">
    <text evidence="3">Belongs to the metallo-dependent hydrolases superfamily. DHOase family. Class I DHOase subfamily.</text>
</comment>
<dbReference type="InterPro" id="IPR002195">
    <property type="entry name" value="Dihydroorotase_CS"/>
</dbReference>
<evidence type="ECO:0000313" key="8">
    <source>
        <dbReference type="Proteomes" id="UP000030134"/>
    </source>
</evidence>
<comment type="caution">
    <text evidence="7">The sequence shown here is derived from an EMBL/GenBank/DDBJ whole genome shotgun (WGS) entry which is preliminary data.</text>
</comment>
<evidence type="ECO:0000256" key="2">
    <source>
        <dbReference type="ARBA" id="ARBA00002368"/>
    </source>
</evidence>
<sequence length="451" mass="50779">MKYLLLNAEIINEGETFLGSLLIQDQYIEHIFRGRLELATLPNEVQGATIVPCEGLWLLPGCIDDQVHFRDPGLTHKADIESESRAAIAGGVTSFMDMPNTIPTTTDYDRLMQKHERAAAVSWANYSFFIGGTNDNAHEIFKIDASLIPGIKLFLGASTGNMLVDNQDTLRLFFSESPHLIAIHSESEEIIRKNKAHYTALWGEDPPIHLHPQIRSEEACYRCTSEALDRAEKYNTRLHVLHLSTAREVALFRNDIPLREKQITAEVCVHHLWFTDRDYASLGTAIKWNPAVKTEQDRDFLRQALIDNRLDIVATDHAPHLKTEKEGGALKAASGGPLVQHSLLMMLELARKGVWSKEFVVEKMAHAPAELFHVRKRGYLRTGYYADIVLVNPRENIEVSEANVLSRCGWSPLSGVRLSHTVHATFVNGQLVYSEGKFLERGAVLPLLFDR</sequence>
<dbReference type="InterPro" id="IPR006680">
    <property type="entry name" value="Amidohydro-rel"/>
</dbReference>
<dbReference type="EC" id="3.5.2.3" evidence="7"/>
<keyword evidence="4" id="KW-0479">Metal-binding</keyword>
<dbReference type="Gene3D" id="2.30.40.10">
    <property type="entry name" value="Urease, subunit C, domain 1"/>
    <property type="match status" value="1"/>
</dbReference>
<keyword evidence="8" id="KW-1185">Reference proteome</keyword>
<accession>A0A0A2GD86</accession>
<dbReference type="Gene3D" id="3.20.20.140">
    <property type="entry name" value="Metal-dependent hydrolases"/>
    <property type="match status" value="1"/>
</dbReference>
<dbReference type="PANTHER" id="PTHR43668">
    <property type="entry name" value="ALLANTOINASE"/>
    <property type="match status" value="1"/>
</dbReference>
<dbReference type="Proteomes" id="UP000030134">
    <property type="component" value="Unassembled WGS sequence"/>
</dbReference>
<evidence type="ECO:0000256" key="1">
    <source>
        <dbReference type="ARBA" id="ARBA00001947"/>
    </source>
</evidence>
<dbReference type="GO" id="GO:0004151">
    <property type="term" value="F:dihydroorotase activity"/>
    <property type="evidence" value="ECO:0007669"/>
    <property type="project" value="UniProtKB-EC"/>
</dbReference>
<dbReference type="PANTHER" id="PTHR43668:SF4">
    <property type="entry name" value="ALLANTOINASE"/>
    <property type="match status" value="1"/>
</dbReference>
<organism evidence="7 8">
    <name type="scientific">Porphyromonas gingivicanis</name>
    <dbReference type="NCBI Taxonomy" id="266762"/>
    <lineage>
        <taxon>Bacteria</taxon>
        <taxon>Pseudomonadati</taxon>
        <taxon>Bacteroidota</taxon>
        <taxon>Bacteroidia</taxon>
        <taxon>Bacteroidales</taxon>
        <taxon>Porphyromonadaceae</taxon>
        <taxon>Porphyromonas</taxon>
    </lineage>
</organism>
<dbReference type="PROSITE" id="PS00483">
    <property type="entry name" value="DIHYDROOROTASE_2"/>
    <property type="match status" value="1"/>
</dbReference>
<evidence type="ECO:0000256" key="5">
    <source>
        <dbReference type="ARBA" id="ARBA00022801"/>
    </source>
</evidence>
<evidence type="ECO:0000256" key="4">
    <source>
        <dbReference type="ARBA" id="ARBA00022723"/>
    </source>
</evidence>
<dbReference type="GO" id="GO:0006145">
    <property type="term" value="P:purine nucleobase catabolic process"/>
    <property type="evidence" value="ECO:0007669"/>
    <property type="project" value="TreeGrafter"/>
</dbReference>
<dbReference type="GO" id="GO:0004038">
    <property type="term" value="F:allantoinase activity"/>
    <property type="evidence" value="ECO:0007669"/>
    <property type="project" value="TreeGrafter"/>
</dbReference>
<dbReference type="EMBL" id="JQZW01000006">
    <property type="protein sequence ID" value="KGN98404.1"/>
    <property type="molecule type" value="Genomic_DNA"/>
</dbReference>